<proteinExistence type="predicted"/>
<dbReference type="EMBL" id="JACRSQ010000026">
    <property type="protein sequence ID" value="MBC8544598.1"/>
    <property type="molecule type" value="Genomic_DNA"/>
</dbReference>
<evidence type="ECO:0000313" key="1">
    <source>
        <dbReference type="EMBL" id="MBC8544598.1"/>
    </source>
</evidence>
<dbReference type="AlphaFoldDB" id="A0A926DSR7"/>
<accession>A0A926DSR7</accession>
<keyword evidence="2" id="KW-1185">Reference proteome</keyword>
<evidence type="ECO:0000313" key="2">
    <source>
        <dbReference type="Proteomes" id="UP000657006"/>
    </source>
</evidence>
<comment type="caution">
    <text evidence="1">The sequence shown here is derived from an EMBL/GenBank/DDBJ whole genome shotgun (WGS) entry which is preliminary data.</text>
</comment>
<gene>
    <name evidence="1" type="ORF">H8730_13705</name>
</gene>
<protein>
    <submittedName>
        <fullName evidence="1">Uncharacterized protein</fullName>
    </submittedName>
</protein>
<organism evidence="1 2">
    <name type="scientific">Bianquea renquensis</name>
    <dbReference type="NCBI Taxonomy" id="2763661"/>
    <lineage>
        <taxon>Bacteria</taxon>
        <taxon>Bacillati</taxon>
        <taxon>Bacillota</taxon>
        <taxon>Clostridia</taxon>
        <taxon>Eubacteriales</taxon>
        <taxon>Bianqueaceae</taxon>
        <taxon>Bianquea</taxon>
    </lineage>
</organism>
<dbReference type="Proteomes" id="UP000657006">
    <property type="component" value="Unassembled WGS sequence"/>
</dbReference>
<reference evidence="1" key="1">
    <citation type="submission" date="2020-08" db="EMBL/GenBank/DDBJ databases">
        <title>Genome public.</title>
        <authorList>
            <person name="Liu C."/>
            <person name="Sun Q."/>
        </authorList>
    </citation>
    <scope>NUCLEOTIDE SEQUENCE</scope>
    <source>
        <strain evidence="1">NSJ-32</strain>
    </source>
</reference>
<sequence length="187" mass="21183">MRNALVEEVNTDSGRRTGTILISYAVRGQNNMTYIELLRLNVTSNTLIRNQIGLPVSLHEIRPGMWLDVDFSPFLPNSRPPQTNAFQIVVLRRGQNPQPPAPPSRLTRTDRIVHVDPRHHVFLVGDPRDISKQMRFTVTNETVILDRNGRPIPLQALRAGQLVEVTHADFQTMSIPPQTVAFRVQVL</sequence>
<name>A0A926DSR7_9FIRM</name>